<dbReference type="PANTHER" id="PTHR43384:SF6">
    <property type="entry name" value="SEPTUM SITE-DETERMINING PROTEIN MIND HOMOLOG, CHLOROPLASTIC"/>
    <property type="match status" value="1"/>
</dbReference>
<evidence type="ECO:0000256" key="1">
    <source>
        <dbReference type="ARBA" id="ARBA00022741"/>
    </source>
</evidence>
<dbReference type="Pfam" id="PF01656">
    <property type="entry name" value="CbiA"/>
    <property type="match status" value="1"/>
</dbReference>
<accession>A0A5C1YBV2</accession>
<dbReference type="GO" id="GO:0016887">
    <property type="term" value="F:ATP hydrolysis activity"/>
    <property type="evidence" value="ECO:0007669"/>
    <property type="project" value="TreeGrafter"/>
</dbReference>
<dbReference type="OrthoDB" id="3217709at2"/>
<dbReference type="GO" id="GO:0051782">
    <property type="term" value="P:negative regulation of cell division"/>
    <property type="evidence" value="ECO:0007669"/>
    <property type="project" value="TreeGrafter"/>
</dbReference>
<reference evidence="4 5" key="1">
    <citation type="submission" date="2019-09" db="EMBL/GenBank/DDBJ databases">
        <title>Genome sequencing of strain KACC 19306.</title>
        <authorList>
            <person name="Heo J."/>
            <person name="Kim S.-J."/>
            <person name="Kim J.-S."/>
            <person name="Hong S.-B."/>
            <person name="Kwon S.-W."/>
        </authorList>
    </citation>
    <scope>NUCLEOTIDE SEQUENCE [LARGE SCALE GENOMIC DNA]</scope>
    <source>
        <strain evidence="4 5">KACC 19306</strain>
    </source>
</reference>
<dbReference type="GO" id="GO:0009898">
    <property type="term" value="C:cytoplasmic side of plasma membrane"/>
    <property type="evidence" value="ECO:0007669"/>
    <property type="project" value="TreeGrafter"/>
</dbReference>
<evidence type="ECO:0000313" key="5">
    <source>
        <dbReference type="Proteomes" id="UP000324678"/>
    </source>
</evidence>
<feature type="domain" description="CobQ/CobB/MinD/ParA nucleotide binding" evidence="3">
    <location>
        <begin position="133"/>
        <end position="352"/>
    </location>
</feature>
<dbReference type="InterPro" id="IPR050625">
    <property type="entry name" value="ParA/MinD_ATPase"/>
</dbReference>
<evidence type="ECO:0000259" key="3">
    <source>
        <dbReference type="Pfam" id="PF01656"/>
    </source>
</evidence>
<keyword evidence="5" id="KW-1185">Reference proteome</keyword>
<sequence>MARLIVALDPATEDRLLADVVEHGHDLVARAADWREVVTALDGAAIDVVLVGAAAETLSAELLAACDERAVRLVAVARDDRERAMAAQLGLHEVVDASAPWAEIERLVSGGVRVASRVAGPLPPAPGGSRVVAVWGPAGAPGRTTIAVNLAAELAATGLRVAIVDADPYGGAIAPLLGLLDEAPGFASACRLTASGSLDRAELVRIAQRSNASRAAFDVFTGLVGPNRWPELAEDRVTAALEAIRTIADVVVVDTGFSLEADESVTGDPFAPRRNGATFAALAAADRVLAVGLADPIGLSRLLRGHAELLEHVEAERIDVVVNRVRASVLGVDASVQVRQTLRRFGAIDRPVLLPNDARACDAAVLAGAPLSVAAPRSPLRFALRGYADAVFASSAVRTGRRRRALPGLGRPAPVGRSA</sequence>
<dbReference type="KEGG" id="ail:FLP10_02985"/>
<evidence type="ECO:0000256" key="2">
    <source>
        <dbReference type="ARBA" id="ARBA00022840"/>
    </source>
</evidence>
<dbReference type="PANTHER" id="PTHR43384">
    <property type="entry name" value="SEPTUM SITE-DETERMINING PROTEIN MIND HOMOLOG, CHLOROPLASTIC-RELATED"/>
    <property type="match status" value="1"/>
</dbReference>
<dbReference type="AlphaFoldDB" id="A0A5C1YBV2"/>
<dbReference type="Gene3D" id="3.40.50.300">
    <property type="entry name" value="P-loop containing nucleotide triphosphate hydrolases"/>
    <property type="match status" value="1"/>
</dbReference>
<keyword evidence="2" id="KW-0067">ATP-binding</keyword>
<dbReference type="GO" id="GO:0005829">
    <property type="term" value="C:cytosol"/>
    <property type="evidence" value="ECO:0007669"/>
    <property type="project" value="TreeGrafter"/>
</dbReference>
<gene>
    <name evidence="4" type="ORF">FLP10_02985</name>
</gene>
<proteinExistence type="predicted"/>
<evidence type="ECO:0000313" key="4">
    <source>
        <dbReference type="EMBL" id="QEO13491.1"/>
    </source>
</evidence>
<dbReference type="EMBL" id="CP043505">
    <property type="protein sequence ID" value="QEO13491.1"/>
    <property type="molecule type" value="Genomic_DNA"/>
</dbReference>
<dbReference type="GO" id="GO:0005524">
    <property type="term" value="F:ATP binding"/>
    <property type="evidence" value="ECO:0007669"/>
    <property type="project" value="UniProtKB-KW"/>
</dbReference>
<keyword evidence="1" id="KW-0547">Nucleotide-binding</keyword>
<dbReference type="RefSeq" id="WP_149159514.1">
    <property type="nucleotide sequence ID" value="NZ_CP043505.1"/>
</dbReference>
<name>A0A5C1YBV2_9MICO</name>
<dbReference type="InterPro" id="IPR002586">
    <property type="entry name" value="CobQ/CobB/MinD/ParA_Nub-bd_dom"/>
</dbReference>
<dbReference type="InterPro" id="IPR027417">
    <property type="entry name" value="P-loop_NTPase"/>
</dbReference>
<dbReference type="Proteomes" id="UP000324678">
    <property type="component" value="Chromosome"/>
</dbReference>
<dbReference type="SUPFAM" id="SSF52540">
    <property type="entry name" value="P-loop containing nucleoside triphosphate hydrolases"/>
    <property type="match status" value="1"/>
</dbReference>
<protein>
    <submittedName>
        <fullName evidence="4">P-loop NTPase</fullName>
    </submittedName>
</protein>
<organism evidence="4 5">
    <name type="scientific">Agromyces intestinalis</name>
    <dbReference type="NCBI Taxonomy" id="2592652"/>
    <lineage>
        <taxon>Bacteria</taxon>
        <taxon>Bacillati</taxon>
        <taxon>Actinomycetota</taxon>
        <taxon>Actinomycetes</taxon>
        <taxon>Micrococcales</taxon>
        <taxon>Microbacteriaceae</taxon>
        <taxon>Agromyces</taxon>
    </lineage>
</organism>